<sequence>MRSEEELDEERRMEEKLEEESMEWKERLLGLQIEHEKLMMQMHMEAFQNQMQILGVMARLFCQFYGSANDGKPDSSSPSEVI</sequence>
<protein>
    <submittedName>
        <fullName evidence="2">Uncharacterized protein</fullName>
    </submittedName>
</protein>
<name>A0ABR2FFX5_9ROSI</name>
<comment type="caution">
    <text evidence="2">The sequence shown here is derived from an EMBL/GenBank/DDBJ whole genome shotgun (WGS) entry which is preliminary data.</text>
</comment>
<dbReference type="PANTHER" id="PTHR37076:SF3">
    <property type="entry name" value="STRESS RESPONSE PROTEIN NST1-LIKE"/>
    <property type="match status" value="1"/>
</dbReference>
<reference evidence="2 3" key="1">
    <citation type="journal article" date="2024" name="G3 (Bethesda)">
        <title>Genome assembly of Hibiscus sabdariffa L. provides insights into metabolisms of medicinal natural products.</title>
        <authorList>
            <person name="Kim T."/>
        </authorList>
    </citation>
    <scope>NUCLEOTIDE SEQUENCE [LARGE SCALE GENOMIC DNA]</scope>
    <source>
        <strain evidence="2">TK-2024</strain>
        <tissue evidence="2">Old leaves</tissue>
    </source>
</reference>
<dbReference type="EMBL" id="JBBPBM010000006">
    <property type="protein sequence ID" value="KAK8579803.1"/>
    <property type="molecule type" value="Genomic_DNA"/>
</dbReference>
<feature type="region of interest" description="Disordered" evidence="1">
    <location>
        <begin position="1"/>
        <end position="20"/>
    </location>
</feature>
<evidence type="ECO:0000313" key="3">
    <source>
        <dbReference type="Proteomes" id="UP001472677"/>
    </source>
</evidence>
<dbReference type="Proteomes" id="UP001472677">
    <property type="component" value="Unassembled WGS sequence"/>
</dbReference>
<accession>A0ABR2FFX5</accession>
<feature type="compositionally biased region" description="Basic and acidic residues" evidence="1">
    <location>
        <begin position="1"/>
        <end position="15"/>
    </location>
</feature>
<gene>
    <name evidence="2" type="ORF">V6N12_070109</name>
</gene>
<evidence type="ECO:0000256" key="1">
    <source>
        <dbReference type="SAM" id="MobiDB-lite"/>
    </source>
</evidence>
<dbReference type="PANTHER" id="PTHR37076">
    <property type="entry name" value="HISTONE-LYSINE N-METHYLTRANSFERASE, H3 LYSINE-79 SPECIFIC-LIKE-RELATED"/>
    <property type="match status" value="1"/>
</dbReference>
<organism evidence="2 3">
    <name type="scientific">Hibiscus sabdariffa</name>
    <name type="common">roselle</name>
    <dbReference type="NCBI Taxonomy" id="183260"/>
    <lineage>
        <taxon>Eukaryota</taxon>
        <taxon>Viridiplantae</taxon>
        <taxon>Streptophyta</taxon>
        <taxon>Embryophyta</taxon>
        <taxon>Tracheophyta</taxon>
        <taxon>Spermatophyta</taxon>
        <taxon>Magnoliopsida</taxon>
        <taxon>eudicotyledons</taxon>
        <taxon>Gunneridae</taxon>
        <taxon>Pentapetalae</taxon>
        <taxon>rosids</taxon>
        <taxon>malvids</taxon>
        <taxon>Malvales</taxon>
        <taxon>Malvaceae</taxon>
        <taxon>Malvoideae</taxon>
        <taxon>Hibiscus</taxon>
    </lineage>
</organism>
<keyword evidence="3" id="KW-1185">Reference proteome</keyword>
<evidence type="ECO:0000313" key="2">
    <source>
        <dbReference type="EMBL" id="KAK8579803.1"/>
    </source>
</evidence>
<proteinExistence type="predicted"/>